<keyword evidence="1" id="KW-0812">Transmembrane</keyword>
<organism evidence="2 3">
    <name type="scientific">Micromonospora musae</name>
    <dbReference type="NCBI Taxonomy" id="1894970"/>
    <lineage>
        <taxon>Bacteria</taxon>
        <taxon>Bacillati</taxon>
        <taxon>Actinomycetota</taxon>
        <taxon>Actinomycetes</taxon>
        <taxon>Micromonosporales</taxon>
        <taxon>Micromonosporaceae</taxon>
        <taxon>Micromonospora</taxon>
    </lineage>
</organism>
<comment type="caution">
    <text evidence="2">The sequence shown here is derived from an EMBL/GenBank/DDBJ whole genome shotgun (WGS) entry which is preliminary data.</text>
</comment>
<accession>A0A3A9Y385</accession>
<proteinExistence type="predicted"/>
<evidence type="ECO:0000313" key="2">
    <source>
        <dbReference type="EMBL" id="RKN31931.1"/>
    </source>
</evidence>
<evidence type="ECO:0000313" key="3">
    <source>
        <dbReference type="Proteomes" id="UP000275865"/>
    </source>
</evidence>
<keyword evidence="1" id="KW-0472">Membrane</keyword>
<feature type="transmembrane region" description="Helical" evidence="1">
    <location>
        <begin position="20"/>
        <end position="41"/>
    </location>
</feature>
<dbReference type="Proteomes" id="UP000275865">
    <property type="component" value="Unassembled WGS sequence"/>
</dbReference>
<evidence type="ECO:0008006" key="4">
    <source>
        <dbReference type="Google" id="ProtNLM"/>
    </source>
</evidence>
<feature type="transmembrane region" description="Helical" evidence="1">
    <location>
        <begin position="61"/>
        <end position="80"/>
    </location>
</feature>
<name>A0A3A9Y385_9ACTN</name>
<evidence type="ECO:0000256" key="1">
    <source>
        <dbReference type="SAM" id="Phobius"/>
    </source>
</evidence>
<sequence length="196" mass="21474">MWRSLYRWLRRRPPTREPGAEVFSYVGVVKPILIAFIVLSAVEIPIFDVILAHTLPSARKIVLVLGIWGLLWMIGLLASLRMHPHVAEAAGLRVRNGFSVDFLVPWTAIATAGARYRSLPSSRAVQVERDESGAILSVAAAKQTSVDLVLREPISVRLPKGPSEPVREIRLYADDPAALISHARRQLAAHAPGVGA</sequence>
<keyword evidence="1" id="KW-1133">Transmembrane helix</keyword>
<dbReference type="EMBL" id="RAZT01000007">
    <property type="protein sequence ID" value="RKN31931.1"/>
    <property type="molecule type" value="Genomic_DNA"/>
</dbReference>
<gene>
    <name evidence="2" type="ORF">D7044_16545</name>
</gene>
<reference evidence="2 3" key="1">
    <citation type="submission" date="2018-09" db="EMBL/GenBank/DDBJ databases">
        <title>Micromonospora sp. nov. MS1-9, isolated from a root of Musa sp.</title>
        <authorList>
            <person name="Kuncharoen N."/>
            <person name="Kudo T."/>
            <person name="Ohkuma M."/>
            <person name="Yuki M."/>
            <person name="Tanasupawat S."/>
        </authorList>
    </citation>
    <scope>NUCLEOTIDE SEQUENCE [LARGE SCALE GENOMIC DNA]</scope>
    <source>
        <strain evidence="2 3">MS1-9</strain>
    </source>
</reference>
<dbReference type="AlphaFoldDB" id="A0A3A9Y385"/>
<protein>
    <recommendedName>
        <fullName evidence="4">PH domain-containing protein</fullName>
    </recommendedName>
</protein>